<dbReference type="InterPro" id="IPR050710">
    <property type="entry name" value="Band7/mec-2_domain"/>
</dbReference>
<proteinExistence type="predicted"/>
<dbReference type="InterPro" id="IPR036013">
    <property type="entry name" value="Band_7/SPFH_dom_sf"/>
</dbReference>
<dbReference type="CDD" id="cd03407">
    <property type="entry name" value="SPFH_like_u4"/>
    <property type="match status" value="1"/>
</dbReference>
<dbReference type="Proteomes" id="UP001057474">
    <property type="component" value="Plasmid pLlyPCM2298_2"/>
</dbReference>
<dbReference type="Gene3D" id="3.30.479.30">
    <property type="entry name" value="Band 7 domain"/>
    <property type="match status" value="1"/>
</dbReference>
<dbReference type="InterPro" id="IPR001107">
    <property type="entry name" value="Band_7"/>
</dbReference>
<dbReference type="PANTHER" id="PTHR43327">
    <property type="entry name" value="STOMATIN-LIKE PROTEIN 2, MITOCHONDRIAL"/>
    <property type="match status" value="1"/>
</dbReference>
<comment type="subcellular location">
    <subcellularLocation>
        <location evidence="1">Membrane</location>
        <topology evidence="1">Single-pass membrane protein</topology>
    </subcellularLocation>
</comment>
<dbReference type="SUPFAM" id="SSF117892">
    <property type="entry name" value="Band 7/SPFH domain"/>
    <property type="match status" value="1"/>
</dbReference>
<keyword evidence="4" id="KW-0614">Plasmid</keyword>
<evidence type="ECO:0000256" key="2">
    <source>
        <dbReference type="SAM" id="Coils"/>
    </source>
</evidence>
<evidence type="ECO:0000259" key="3">
    <source>
        <dbReference type="SMART" id="SM00244"/>
    </source>
</evidence>
<evidence type="ECO:0000313" key="5">
    <source>
        <dbReference type="Proteomes" id="UP001057474"/>
    </source>
</evidence>
<accession>A0ABY4YDC9</accession>
<dbReference type="EMBL" id="CP071529">
    <property type="protein sequence ID" value="USQ15624.1"/>
    <property type="molecule type" value="Genomic_DNA"/>
</dbReference>
<feature type="domain" description="Band 7" evidence="3">
    <location>
        <begin position="2"/>
        <end position="156"/>
    </location>
</feature>
<dbReference type="PANTHER" id="PTHR43327:SF10">
    <property type="entry name" value="STOMATIN-LIKE PROTEIN 2, MITOCHONDRIAL"/>
    <property type="match status" value="1"/>
</dbReference>
<organism evidence="4 5">
    <name type="scientific">Legionella lytica</name>
    <dbReference type="NCBI Taxonomy" id="96232"/>
    <lineage>
        <taxon>Bacteria</taxon>
        <taxon>Pseudomonadati</taxon>
        <taxon>Pseudomonadota</taxon>
        <taxon>Gammaproteobacteria</taxon>
        <taxon>Legionellales</taxon>
        <taxon>Legionellaceae</taxon>
        <taxon>Legionella</taxon>
    </lineage>
</organism>
<gene>
    <name evidence="4" type="ORF">J2N86_15945</name>
</gene>
<sequence>MVKQQEVALIERLGKYHHVAHAGLNFKIPFIDWISGKLSLRIQQLDVKVETKTKDNVIVQIQVSVQFRIKENGIYDAYYKLEDHTQQITAYVLDLVRSETPTMILDDIFENKDTVANAVKTHLTRTMEEFGFEIVKALVTNIELEAKVKNAMNEINEQQRLQIAAQAKGEAEKILIVKKAEAEAESKRLQGEGTANQRKAIIDGLSHSVEDFKKSIPDTESKDIMNIVLITQYFDTLKEIGANNKSSTIILPQMPYDIASQLQQSIITGNLASKASEKD</sequence>
<keyword evidence="5" id="KW-1185">Reference proteome</keyword>
<reference evidence="4" key="1">
    <citation type="submission" date="2021-03" db="EMBL/GenBank/DDBJ databases">
        <title>Legionella lytica PCM 2298.</title>
        <authorList>
            <person name="Koper P."/>
        </authorList>
    </citation>
    <scope>NUCLEOTIDE SEQUENCE</scope>
    <source>
        <strain evidence="4">PCM 2298</strain>
        <plasmid evidence="4">pLlyPCM2298_2</plasmid>
    </source>
</reference>
<dbReference type="SMART" id="SM00244">
    <property type="entry name" value="PHB"/>
    <property type="match status" value="1"/>
</dbReference>
<feature type="coiled-coil region" evidence="2">
    <location>
        <begin position="134"/>
        <end position="168"/>
    </location>
</feature>
<keyword evidence="2" id="KW-0175">Coiled coil</keyword>
<evidence type="ECO:0000313" key="4">
    <source>
        <dbReference type="EMBL" id="USQ15624.1"/>
    </source>
</evidence>
<geneLocation type="plasmid" evidence="4 5">
    <name>pLlyPCM2298_2</name>
</geneLocation>
<name>A0ABY4YDC9_9GAMM</name>
<evidence type="ECO:0000256" key="1">
    <source>
        <dbReference type="ARBA" id="ARBA00004167"/>
    </source>
</evidence>
<dbReference type="Pfam" id="PF01145">
    <property type="entry name" value="Band_7"/>
    <property type="match status" value="1"/>
</dbReference>
<protein>
    <submittedName>
        <fullName evidence="4">SPFH domain-containing protein</fullName>
    </submittedName>
</protein>